<keyword evidence="1" id="KW-0175">Coiled coil</keyword>
<proteinExistence type="predicted"/>
<evidence type="ECO:0000313" key="3">
    <source>
        <dbReference type="Proteomes" id="UP000324800"/>
    </source>
</evidence>
<dbReference type="EMBL" id="SNRW01016974">
    <property type="protein sequence ID" value="KAA6368806.1"/>
    <property type="molecule type" value="Genomic_DNA"/>
</dbReference>
<dbReference type="Proteomes" id="UP000324800">
    <property type="component" value="Unassembled WGS sequence"/>
</dbReference>
<accession>A0A5J4UDE2</accession>
<feature type="coiled-coil region" evidence="1">
    <location>
        <begin position="281"/>
        <end position="315"/>
    </location>
</feature>
<evidence type="ECO:0000256" key="1">
    <source>
        <dbReference type="SAM" id="Coils"/>
    </source>
</evidence>
<dbReference type="AlphaFoldDB" id="A0A5J4UDE2"/>
<protein>
    <submittedName>
        <fullName evidence="2">Uncharacterized protein</fullName>
    </submittedName>
</protein>
<evidence type="ECO:0000313" key="2">
    <source>
        <dbReference type="EMBL" id="KAA6368806.1"/>
    </source>
</evidence>
<reference evidence="2 3" key="1">
    <citation type="submission" date="2019-03" db="EMBL/GenBank/DDBJ databases">
        <title>Single cell metagenomics reveals metabolic interactions within the superorganism composed of flagellate Streblomastix strix and complex community of Bacteroidetes bacteria on its surface.</title>
        <authorList>
            <person name="Treitli S.C."/>
            <person name="Kolisko M."/>
            <person name="Husnik F."/>
            <person name="Keeling P."/>
            <person name="Hampl V."/>
        </authorList>
    </citation>
    <scope>NUCLEOTIDE SEQUENCE [LARGE SCALE GENOMIC DNA]</scope>
    <source>
        <strain evidence="2">ST1C</strain>
    </source>
</reference>
<comment type="caution">
    <text evidence="2">The sequence shown here is derived from an EMBL/GenBank/DDBJ whole genome shotgun (WGS) entry which is preliminary data.</text>
</comment>
<feature type="non-terminal residue" evidence="2">
    <location>
        <position position="326"/>
    </location>
</feature>
<organism evidence="2 3">
    <name type="scientific">Streblomastix strix</name>
    <dbReference type="NCBI Taxonomy" id="222440"/>
    <lineage>
        <taxon>Eukaryota</taxon>
        <taxon>Metamonada</taxon>
        <taxon>Preaxostyla</taxon>
        <taxon>Oxymonadida</taxon>
        <taxon>Streblomastigidae</taxon>
        <taxon>Streblomastix</taxon>
    </lineage>
</organism>
<sequence>MTEAQHKIEKEGSLSMTIYSQPQVEDIKTQFSCHAALLKLPNSSDDQKLKELQNLVHLAFGFELSQLHEIVTQSIAIETSLCGAVLHVVQQRGTETEQIADWRTLLSPIVSFLFSTDELISELGKQALIDSIDKKPESLQGLYELDLIEHATEELNHFYNSQSSSQQSDQSVLSESVLTSSSQPFSILHPNKELPVGIIANILQVVIRMLQKGNINDIITAKLRSIAENLSHIQLTQQFEAFCKEILRLTEKPTKHRTSEQFDDQSEKSFDIEYQQDKEKENNEEEQQQDIEINIKDIQQQIQTFEERAITAELRQKIAEDNSKLI</sequence>
<name>A0A5J4UDE2_9EUKA</name>
<gene>
    <name evidence="2" type="ORF">EZS28_035666</name>
</gene>